<reference evidence="6" key="1">
    <citation type="journal article" date="2021" name="PeerJ">
        <title>Extensive microbial diversity within the chicken gut microbiome revealed by metagenomics and culture.</title>
        <authorList>
            <person name="Gilroy R."/>
            <person name="Ravi A."/>
            <person name="Getino M."/>
            <person name="Pursley I."/>
            <person name="Horton D.L."/>
            <person name="Alikhan N.F."/>
            <person name="Baker D."/>
            <person name="Gharbi K."/>
            <person name="Hall N."/>
            <person name="Watson M."/>
            <person name="Adriaenssens E.M."/>
            <person name="Foster-Nyarko E."/>
            <person name="Jarju S."/>
            <person name="Secka A."/>
            <person name="Antonio M."/>
            <person name="Oren A."/>
            <person name="Chaudhuri R.R."/>
            <person name="La Ragione R."/>
            <person name="Hildebrand F."/>
            <person name="Pallen M.J."/>
        </authorList>
    </citation>
    <scope>NUCLEOTIDE SEQUENCE</scope>
    <source>
        <strain evidence="6">ChiHejej3B27-3195</strain>
    </source>
</reference>
<dbReference type="Proteomes" id="UP000824151">
    <property type="component" value="Unassembled WGS sequence"/>
</dbReference>
<dbReference type="PANTHER" id="PTHR30346">
    <property type="entry name" value="TRANSCRIPTIONAL DUAL REGULATOR HCAR-RELATED"/>
    <property type="match status" value="1"/>
</dbReference>
<dbReference type="PANTHER" id="PTHR30346:SF29">
    <property type="entry name" value="LYSR SUBSTRATE-BINDING"/>
    <property type="match status" value="1"/>
</dbReference>
<dbReference type="InterPro" id="IPR005119">
    <property type="entry name" value="LysR_subst-bd"/>
</dbReference>
<dbReference type="InterPro" id="IPR036390">
    <property type="entry name" value="WH_DNA-bd_sf"/>
</dbReference>
<dbReference type="Pfam" id="PF00126">
    <property type="entry name" value="HTH_1"/>
    <property type="match status" value="1"/>
</dbReference>
<evidence type="ECO:0000313" key="6">
    <source>
        <dbReference type="EMBL" id="HIX00936.1"/>
    </source>
</evidence>
<dbReference type="Gene3D" id="1.10.10.10">
    <property type="entry name" value="Winged helix-like DNA-binding domain superfamily/Winged helix DNA-binding domain"/>
    <property type="match status" value="1"/>
</dbReference>
<feature type="domain" description="HTH lysR-type" evidence="5">
    <location>
        <begin position="1"/>
        <end position="46"/>
    </location>
</feature>
<dbReference type="EMBL" id="DXGD01000462">
    <property type="protein sequence ID" value="HIX00936.1"/>
    <property type="molecule type" value="Genomic_DNA"/>
</dbReference>
<dbReference type="InterPro" id="IPR036388">
    <property type="entry name" value="WH-like_DNA-bd_sf"/>
</dbReference>
<evidence type="ECO:0000313" key="7">
    <source>
        <dbReference type="Proteomes" id="UP000824151"/>
    </source>
</evidence>
<evidence type="ECO:0000256" key="1">
    <source>
        <dbReference type="ARBA" id="ARBA00009437"/>
    </source>
</evidence>
<gene>
    <name evidence="6" type="ORF">H9871_12435</name>
</gene>
<dbReference type="Pfam" id="PF03466">
    <property type="entry name" value="LysR_substrate"/>
    <property type="match status" value="1"/>
</dbReference>
<dbReference type="GO" id="GO:0003677">
    <property type="term" value="F:DNA binding"/>
    <property type="evidence" value="ECO:0007669"/>
    <property type="project" value="UniProtKB-KW"/>
</dbReference>
<evidence type="ECO:0000259" key="5">
    <source>
        <dbReference type="PROSITE" id="PS50931"/>
    </source>
</evidence>
<dbReference type="AlphaFoldDB" id="A0A9D1UV38"/>
<evidence type="ECO:0000256" key="2">
    <source>
        <dbReference type="ARBA" id="ARBA00023015"/>
    </source>
</evidence>
<dbReference type="SUPFAM" id="SSF46785">
    <property type="entry name" value="Winged helix' DNA-binding domain"/>
    <property type="match status" value="1"/>
</dbReference>
<keyword evidence="2" id="KW-0805">Transcription regulation</keyword>
<keyword evidence="4" id="KW-0804">Transcription</keyword>
<reference evidence="6" key="2">
    <citation type="submission" date="2021-04" db="EMBL/GenBank/DDBJ databases">
        <authorList>
            <person name="Gilroy R."/>
        </authorList>
    </citation>
    <scope>NUCLEOTIDE SEQUENCE</scope>
    <source>
        <strain evidence="6">ChiHejej3B27-3195</strain>
    </source>
</reference>
<keyword evidence="3" id="KW-0238">DNA-binding</keyword>
<dbReference type="SUPFAM" id="SSF53850">
    <property type="entry name" value="Periplasmic binding protein-like II"/>
    <property type="match status" value="1"/>
</dbReference>
<dbReference type="CDD" id="cd08423">
    <property type="entry name" value="PBP2_LTTR_like_6"/>
    <property type="match status" value="1"/>
</dbReference>
<dbReference type="Gene3D" id="3.40.190.10">
    <property type="entry name" value="Periplasmic binding protein-like II"/>
    <property type="match status" value="2"/>
</dbReference>
<evidence type="ECO:0000256" key="3">
    <source>
        <dbReference type="ARBA" id="ARBA00023125"/>
    </source>
</evidence>
<comment type="similarity">
    <text evidence="1">Belongs to the LysR transcriptional regulatory family.</text>
</comment>
<dbReference type="GO" id="GO:0003700">
    <property type="term" value="F:DNA-binding transcription factor activity"/>
    <property type="evidence" value="ECO:0007669"/>
    <property type="project" value="InterPro"/>
</dbReference>
<dbReference type="GO" id="GO:0032993">
    <property type="term" value="C:protein-DNA complex"/>
    <property type="evidence" value="ECO:0007669"/>
    <property type="project" value="TreeGrafter"/>
</dbReference>
<comment type="caution">
    <text evidence="6">The sequence shown here is derived from an EMBL/GenBank/DDBJ whole genome shotgun (WGS) entry which is preliminary data.</text>
</comment>
<sequence length="285" mass="30898">MTSGSFAAAGRELGYTASAVSQQMSALEKSLDIHLFEREARRVVPTEAARYLQQRADEVFDLVGQIDIDIARLGAGQVGHLRVGTFDSAGGPIVGQAIARFLVRRRDVGITLDEGEPYDLFPRVSDGTLDVALGFEYDLVPSRFPSNLALTEILTEELFIIAPQKHRLVAKGSVDLRELEHETWVAHREETPSHQCLIALLQGSGVEPNIAFRSNNLGTVKGIVAAGLALALVPEMSLRDSSDGVVALPMSQILPKRHIVAAVRDGDDLPLTEAFLQALRWAAGK</sequence>
<evidence type="ECO:0000256" key="4">
    <source>
        <dbReference type="ARBA" id="ARBA00023163"/>
    </source>
</evidence>
<dbReference type="InterPro" id="IPR000847">
    <property type="entry name" value="LysR_HTH_N"/>
</dbReference>
<dbReference type="PROSITE" id="PS50931">
    <property type="entry name" value="HTH_LYSR"/>
    <property type="match status" value="1"/>
</dbReference>
<accession>A0A9D1UV38</accession>
<proteinExistence type="inferred from homology"/>
<organism evidence="6 7">
    <name type="scientific">Candidatus Nesterenkonia stercoripullorum</name>
    <dbReference type="NCBI Taxonomy" id="2838701"/>
    <lineage>
        <taxon>Bacteria</taxon>
        <taxon>Bacillati</taxon>
        <taxon>Actinomycetota</taxon>
        <taxon>Actinomycetes</taxon>
        <taxon>Micrococcales</taxon>
        <taxon>Micrococcaceae</taxon>
        <taxon>Nesterenkonia</taxon>
    </lineage>
</organism>
<name>A0A9D1UV38_9MICC</name>
<protein>
    <submittedName>
        <fullName evidence="6">LysR family transcriptional regulator</fullName>
    </submittedName>
</protein>